<comment type="caution">
    <text evidence="1">The sequence shown here is derived from an EMBL/GenBank/DDBJ whole genome shotgun (WGS) entry which is preliminary data.</text>
</comment>
<protein>
    <submittedName>
        <fullName evidence="1">Uncharacterized protein</fullName>
    </submittedName>
</protein>
<evidence type="ECO:0000313" key="2">
    <source>
        <dbReference type="Proteomes" id="UP000216113"/>
    </source>
</evidence>
<proteinExistence type="predicted"/>
<accession>A0A266LRG7</accession>
<reference evidence="1 2" key="1">
    <citation type="submission" date="2017-08" db="EMBL/GenBank/DDBJ databases">
        <title>Genomic and metabolic characterisation of spoilage-associated Pseudomonas species.</title>
        <authorList>
            <person name="Stanborough T."/>
            <person name="Fegan N."/>
            <person name="Powell S.M."/>
            <person name="Singh T."/>
            <person name="Tamplin M.L."/>
            <person name="Chandry P.S."/>
        </authorList>
    </citation>
    <scope>NUCLEOTIDE SEQUENCE [LARGE SCALE GENOMIC DNA]</scope>
    <source>
        <strain evidence="1 2">F1820</strain>
    </source>
</reference>
<gene>
    <name evidence="1" type="ORF">CJF43_17445</name>
</gene>
<dbReference type="AlphaFoldDB" id="A0A266LRG7"/>
<sequence length="277" mass="31793">MGTIDMTESLNDKIKTTQLNLLSLVEAHKLLPEDSKRILRTFKEKLLSKIAYGISRLKFECDKSRIIDFEYPSQITSFDMIQIMASFSEVKSSAIKIFDDKIDTVGCSQSEMLRINKSNFWIKFYSAPVIYLRLGGTRDFYMHFPNKITVLELEQFEIELKEHHDSALNSPVQRTDSITPAATLMHEINEMVHTVANYHNHVVKETSLGYVIRADKRRLSITHDGLVGGYFSVEPFDGFDDYVFWINKVKTNSYGTVIADNIAFHLSKTKGVNGKFR</sequence>
<dbReference type="Proteomes" id="UP000216113">
    <property type="component" value="Unassembled WGS sequence"/>
</dbReference>
<evidence type="ECO:0000313" key="1">
    <source>
        <dbReference type="EMBL" id="OZY40619.1"/>
    </source>
</evidence>
<name>A0A266LRG7_PSEFR</name>
<dbReference type="RefSeq" id="WP_095030245.1">
    <property type="nucleotide sequence ID" value="NZ_NQKL01000014.1"/>
</dbReference>
<organism evidence="1 2">
    <name type="scientific">Pseudomonas fragi</name>
    <dbReference type="NCBI Taxonomy" id="296"/>
    <lineage>
        <taxon>Bacteria</taxon>
        <taxon>Pseudomonadati</taxon>
        <taxon>Pseudomonadota</taxon>
        <taxon>Gammaproteobacteria</taxon>
        <taxon>Pseudomonadales</taxon>
        <taxon>Pseudomonadaceae</taxon>
        <taxon>Pseudomonas</taxon>
    </lineage>
</organism>
<dbReference type="EMBL" id="NQKL01000014">
    <property type="protein sequence ID" value="OZY40619.1"/>
    <property type="molecule type" value="Genomic_DNA"/>
</dbReference>